<dbReference type="InterPro" id="IPR036736">
    <property type="entry name" value="ACP-like_sf"/>
</dbReference>
<organism evidence="2 3">
    <name type="scientific">Streptomyces meridianus</name>
    <dbReference type="NCBI Taxonomy" id="2938945"/>
    <lineage>
        <taxon>Bacteria</taxon>
        <taxon>Bacillati</taxon>
        <taxon>Actinomycetota</taxon>
        <taxon>Actinomycetes</taxon>
        <taxon>Kitasatosporales</taxon>
        <taxon>Streptomycetaceae</taxon>
        <taxon>Streptomyces</taxon>
    </lineage>
</organism>
<evidence type="ECO:0000313" key="3">
    <source>
        <dbReference type="Proteomes" id="UP001167160"/>
    </source>
</evidence>
<evidence type="ECO:0000313" key="2">
    <source>
        <dbReference type="EMBL" id="MCM2578578.1"/>
    </source>
</evidence>
<dbReference type="EMBL" id="JAMQGM010000029">
    <property type="protein sequence ID" value="MCM2578578.1"/>
    <property type="molecule type" value="Genomic_DNA"/>
</dbReference>
<keyword evidence="3" id="KW-1185">Reference proteome</keyword>
<gene>
    <name evidence="2" type="ORF">M1E25_14640</name>
</gene>
<protein>
    <submittedName>
        <fullName evidence="2">Phosphopantetheine-binding protein</fullName>
    </submittedName>
</protein>
<dbReference type="Proteomes" id="UP001167160">
    <property type="component" value="Unassembled WGS sequence"/>
</dbReference>
<name>A0ABT0X7R5_9ACTN</name>
<dbReference type="Pfam" id="PF00550">
    <property type="entry name" value="PP-binding"/>
    <property type="match status" value="1"/>
</dbReference>
<sequence>MNSTLPLKTWLVDNFITDITPDQLEDDLDLIDSGIVDSLRLLRLISWVSDTYEIPMDEVPLSPDNFRSVAAIRAFVVEAKDPAAA</sequence>
<dbReference type="InterPro" id="IPR009081">
    <property type="entry name" value="PP-bd_ACP"/>
</dbReference>
<evidence type="ECO:0000259" key="1">
    <source>
        <dbReference type="Pfam" id="PF00550"/>
    </source>
</evidence>
<accession>A0ABT0X7R5</accession>
<comment type="caution">
    <text evidence="2">The sequence shown here is derived from an EMBL/GenBank/DDBJ whole genome shotgun (WGS) entry which is preliminary data.</text>
</comment>
<dbReference type="Gene3D" id="1.10.1200.10">
    <property type="entry name" value="ACP-like"/>
    <property type="match status" value="1"/>
</dbReference>
<proteinExistence type="predicted"/>
<dbReference type="RefSeq" id="WP_251415327.1">
    <property type="nucleotide sequence ID" value="NZ_JAMQGM010000029.1"/>
</dbReference>
<reference evidence="2" key="1">
    <citation type="journal article" date="2023" name="Int. J. Syst. Evol. Microbiol.">
        <title>Streptomyces meridianus sp. nov. isolated from brackish water of the Tagus estuary in Alcochete, Portugal.</title>
        <authorList>
            <person name="Santos J.D.N."/>
            <person name="Klimek D."/>
            <person name="Calusinska M."/>
            <person name="Lobo Da Cunha A."/>
            <person name="Catita J."/>
            <person name="Goncalves H."/>
            <person name="Gonzalez I."/>
            <person name="Reyes F."/>
            <person name="Lage O.M."/>
        </authorList>
    </citation>
    <scope>NUCLEOTIDE SEQUENCE</scope>
    <source>
        <strain evidence="2">MTZ3.1</strain>
    </source>
</reference>
<feature type="domain" description="Carrier" evidence="1">
    <location>
        <begin position="17"/>
        <end position="59"/>
    </location>
</feature>
<dbReference type="SUPFAM" id="SSF47336">
    <property type="entry name" value="ACP-like"/>
    <property type="match status" value="1"/>
</dbReference>